<dbReference type="Gene3D" id="1.10.10.60">
    <property type="entry name" value="Homeodomain-like"/>
    <property type="match status" value="2"/>
</dbReference>
<keyword evidence="3" id="KW-0804">Transcription</keyword>
<dbReference type="SUPFAM" id="SSF46689">
    <property type="entry name" value="Homeodomain-like"/>
    <property type="match status" value="2"/>
</dbReference>
<dbReference type="InterPro" id="IPR009057">
    <property type="entry name" value="Homeodomain-like_sf"/>
</dbReference>
<dbReference type="Proteomes" id="UP000323380">
    <property type="component" value="Unassembled WGS sequence"/>
</dbReference>
<proteinExistence type="predicted"/>
<dbReference type="SUPFAM" id="SSF51215">
    <property type="entry name" value="Regulatory protein AraC"/>
    <property type="match status" value="1"/>
</dbReference>
<evidence type="ECO:0000259" key="5">
    <source>
        <dbReference type="PROSITE" id="PS01124"/>
    </source>
</evidence>
<dbReference type="PROSITE" id="PS01124">
    <property type="entry name" value="HTH_ARAC_FAMILY_2"/>
    <property type="match status" value="1"/>
</dbReference>
<dbReference type="InterPro" id="IPR014710">
    <property type="entry name" value="RmlC-like_jellyroll"/>
</dbReference>
<evidence type="ECO:0000313" key="6">
    <source>
        <dbReference type="EMBL" id="TYB50018.1"/>
    </source>
</evidence>
<organism evidence="6 7">
    <name type="scientific">Actinomadura chibensis</name>
    <dbReference type="NCBI Taxonomy" id="392828"/>
    <lineage>
        <taxon>Bacteria</taxon>
        <taxon>Bacillati</taxon>
        <taxon>Actinomycetota</taxon>
        <taxon>Actinomycetes</taxon>
        <taxon>Streptosporangiales</taxon>
        <taxon>Thermomonosporaceae</taxon>
        <taxon>Actinomadura</taxon>
    </lineage>
</organism>
<sequence>MAPSDRGTLRSDRGTASSNTSTTPGSTGTTPGNTGTTLGSVGSDLGNTGSDLGNTGSDPGNSGAAPGSNGTAPSDRGIASGSTGTALGNVGSDTGNGGLGLGGGGSERGNGASGALRGLAVGARGGALGRRGDGGERRRERDRVVWTRVGGVQGGPLDLLTARIGRRHYAPHIHDQYAIGVTVDGLETMRYRGERVYSGAGSVVVVEPGEAHTGGPAREEGFAYLCVYPDPELLGAVLTDGPEPSPLWPHFREPIIGDVGLGEELRLAHRALRLGEDPLEGESRLLGVLGALVRRHAGPGRPAADPGRRGADARRIACAVAERLSDELTAPPTLAEVAADLEMSRYQLLRTFRDVVGMPPYAWLAQHRVTRARALLDTGHRPAEAAALVGFADQAHLTRWFRRVVGVTPGAYRNSVQDVGGRRRAS</sequence>
<dbReference type="Pfam" id="PF02311">
    <property type="entry name" value="AraC_binding"/>
    <property type="match status" value="1"/>
</dbReference>
<dbReference type="STRING" id="1220554.GCA_001552135_08042"/>
<dbReference type="InterPro" id="IPR037923">
    <property type="entry name" value="HTH-like"/>
</dbReference>
<keyword evidence="1" id="KW-0805">Transcription regulation</keyword>
<evidence type="ECO:0000256" key="3">
    <source>
        <dbReference type="ARBA" id="ARBA00023163"/>
    </source>
</evidence>
<dbReference type="InterPro" id="IPR018060">
    <property type="entry name" value="HTH_AraC"/>
</dbReference>
<dbReference type="InterPro" id="IPR050204">
    <property type="entry name" value="AraC_XylS_family_regulators"/>
</dbReference>
<dbReference type="AlphaFoldDB" id="A0A5D0P0S4"/>
<dbReference type="PANTHER" id="PTHR46796:SF2">
    <property type="entry name" value="TRANSCRIPTIONAL REGULATORY PROTEIN"/>
    <property type="match status" value="1"/>
</dbReference>
<accession>A0A5D0P0S4</accession>
<comment type="caution">
    <text evidence="6">The sequence shown here is derived from an EMBL/GenBank/DDBJ whole genome shotgun (WGS) entry which is preliminary data.</text>
</comment>
<feature type="compositionally biased region" description="Low complexity" evidence="4">
    <location>
        <begin position="14"/>
        <end position="40"/>
    </location>
</feature>
<evidence type="ECO:0000256" key="4">
    <source>
        <dbReference type="SAM" id="MobiDB-lite"/>
    </source>
</evidence>
<dbReference type="SMART" id="SM00342">
    <property type="entry name" value="HTH_ARAC"/>
    <property type="match status" value="1"/>
</dbReference>
<dbReference type="EMBL" id="VSFG01000001">
    <property type="protein sequence ID" value="TYB50018.1"/>
    <property type="molecule type" value="Genomic_DNA"/>
</dbReference>
<keyword evidence="2" id="KW-0238">DNA-binding</keyword>
<reference evidence="6 7" key="1">
    <citation type="submission" date="2019-08" db="EMBL/GenBank/DDBJ databases">
        <title>Actinomadura sp. nov. CYP1-5 isolated from mountain soil.</title>
        <authorList>
            <person name="Songsumanus A."/>
            <person name="Kuncharoen N."/>
            <person name="Kudo T."/>
            <person name="Yuki M."/>
            <person name="Igarashi Y."/>
            <person name="Tanasupawat S."/>
        </authorList>
    </citation>
    <scope>NUCLEOTIDE SEQUENCE [LARGE SCALE GENOMIC DNA]</scope>
    <source>
        <strain evidence="6 7">JCM 14158</strain>
    </source>
</reference>
<feature type="compositionally biased region" description="Polar residues" evidence="4">
    <location>
        <begin position="45"/>
        <end position="60"/>
    </location>
</feature>
<keyword evidence="7" id="KW-1185">Reference proteome</keyword>
<name>A0A5D0P0S4_9ACTN</name>
<dbReference type="InterPro" id="IPR003313">
    <property type="entry name" value="AraC-bd"/>
</dbReference>
<evidence type="ECO:0000313" key="7">
    <source>
        <dbReference type="Proteomes" id="UP000323380"/>
    </source>
</evidence>
<dbReference type="PANTHER" id="PTHR46796">
    <property type="entry name" value="HTH-TYPE TRANSCRIPTIONAL ACTIVATOR RHAS-RELATED"/>
    <property type="match status" value="1"/>
</dbReference>
<dbReference type="RefSeq" id="WP_148344263.1">
    <property type="nucleotide sequence ID" value="NZ_VSFG01000001.1"/>
</dbReference>
<protein>
    <submittedName>
        <fullName evidence="6">AraC family transcriptional regulator</fullName>
    </submittedName>
</protein>
<feature type="domain" description="HTH araC/xylS-type" evidence="5">
    <location>
        <begin position="314"/>
        <end position="415"/>
    </location>
</feature>
<dbReference type="Pfam" id="PF12833">
    <property type="entry name" value="HTH_18"/>
    <property type="match status" value="1"/>
</dbReference>
<feature type="region of interest" description="Disordered" evidence="4">
    <location>
        <begin position="1"/>
        <end position="91"/>
    </location>
</feature>
<dbReference type="GO" id="GO:0003700">
    <property type="term" value="F:DNA-binding transcription factor activity"/>
    <property type="evidence" value="ECO:0007669"/>
    <property type="project" value="InterPro"/>
</dbReference>
<gene>
    <name evidence="6" type="ORF">FXF69_09440</name>
</gene>
<evidence type="ECO:0000256" key="1">
    <source>
        <dbReference type="ARBA" id="ARBA00023015"/>
    </source>
</evidence>
<dbReference type="GO" id="GO:0043565">
    <property type="term" value="F:sequence-specific DNA binding"/>
    <property type="evidence" value="ECO:0007669"/>
    <property type="project" value="InterPro"/>
</dbReference>
<evidence type="ECO:0000256" key="2">
    <source>
        <dbReference type="ARBA" id="ARBA00023125"/>
    </source>
</evidence>
<dbReference type="Gene3D" id="2.60.120.10">
    <property type="entry name" value="Jelly Rolls"/>
    <property type="match status" value="1"/>
</dbReference>